<dbReference type="GO" id="GO:0005524">
    <property type="term" value="F:ATP binding"/>
    <property type="evidence" value="ECO:0007669"/>
    <property type="project" value="UniProtKB-KW"/>
</dbReference>
<evidence type="ECO:0000256" key="7">
    <source>
        <dbReference type="ARBA" id="ARBA00022630"/>
    </source>
</evidence>
<gene>
    <name evidence="25" type="ORF">FLAG1_01733</name>
</gene>
<dbReference type="Gene3D" id="3.40.1190.20">
    <property type="match status" value="1"/>
</dbReference>
<evidence type="ECO:0000259" key="23">
    <source>
        <dbReference type="Pfam" id="PF02581"/>
    </source>
</evidence>
<dbReference type="FunFam" id="3.20.20.70:FF:000104">
    <property type="entry name" value="Thiamine biosynthetic bifunctional enzyme"/>
    <property type="match status" value="1"/>
</dbReference>
<dbReference type="EMBL" id="JXCE01000014">
    <property type="protein sequence ID" value="KPA45406.1"/>
    <property type="molecule type" value="Genomic_DNA"/>
</dbReference>
<keyword evidence="7" id="KW-0285">Flavoprotein</keyword>
<evidence type="ECO:0000256" key="15">
    <source>
        <dbReference type="ARBA" id="ARBA00022977"/>
    </source>
</evidence>
<feature type="domain" description="Thiamine phosphate synthase/TenI" evidence="23">
    <location>
        <begin position="460"/>
        <end position="655"/>
    </location>
</feature>
<evidence type="ECO:0000256" key="2">
    <source>
        <dbReference type="ARBA" id="ARBA00001946"/>
    </source>
</evidence>
<evidence type="ECO:0000256" key="13">
    <source>
        <dbReference type="ARBA" id="ARBA00022840"/>
    </source>
</evidence>
<dbReference type="Pfam" id="PF02110">
    <property type="entry name" value="HK"/>
    <property type="match status" value="1"/>
</dbReference>
<dbReference type="CDD" id="cd00564">
    <property type="entry name" value="TMP_TenI"/>
    <property type="match status" value="1"/>
</dbReference>
<dbReference type="CDD" id="cd01170">
    <property type="entry name" value="THZ_kinase"/>
    <property type="match status" value="1"/>
</dbReference>
<dbReference type="Pfam" id="PF02581">
    <property type="entry name" value="TMP-TENI"/>
    <property type="match status" value="1"/>
</dbReference>
<comment type="similarity">
    <text evidence="22">In the N-terminal section; belongs to the thiamine-phosphate synthase family.</text>
</comment>
<dbReference type="NCBIfam" id="NF006830">
    <property type="entry name" value="PRK09355.1"/>
    <property type="match status" value="1"/>
</dbReference>
<dbReference type="GO" id="GO:0004789">
    <property type="term" value="F:thiamine-phosphate diphosphorylase activity"/>
    <property type="evidence" value="ECO:0007669"/>
    <property type="project" value="UniProtKB-EC"/>
</dbReference>
<dbReference type="Gene3D" id="3.20.20.70">
    <property type="entry name" value="Aldolase class I"/>
    <property type="match status" value="1"/>
</dbReference>
<reference evidence="25 26" key="1">
    <citation type="submission" date="2015-04" db="EMBL/GenBank/DDBJ databases">
        <title>The draft genome sequence of Fusarium langsethiae, a T-2/HT-2 mycotoxin producer.</title>
        <authorList>
            <person name="Lysoe E."/>
            <person name="Divon H.H."/>
            <person name="Terzi V."/>
            <person name="Orru L."/>
            <person name="Lamontanara A."/>
            <person name="Kolseth A.-K."/>
            <person name="Frandsen R.J."/>
            <person name="Nielsen K."/>
            <person name="Thrane U."/>
        </authorList>
    </citation>
    <scope>NUCLEOTIDE SEQUENCE [LARGE SCALE GENOMIC DNA]</scope>
    <source>
        <strain evidence="25 26">Fl201059</strain>
    </source>
</reference>
<dbReference type="Pfam" id="PF07992">
    <property type="entry name" value="Pyr_redox_2"/>
    <property type="match status" value="1"/>
</dbReference>
<name>A0A0M9F443_FUSLA</name>
<evidence type="ECO:0000256" key="16">
    <source>
        <dbReference type="ARBA" id="ARBA00023002"/>
    </source>
</evidence>
<evidence type="ECO:0000256" key="1">
    <source>
        <dbReference type="ARBA" id="ARBA00001771"/>
    </source>
</evidence>
<sequence>MVMGTSAVALARQEPHLLMRLGGLNFKRLASTAAHETHKERIVVLGSGWAGYALAKKISPSAASRILISPRSHFVFTPLIASTAVGTLEFRAAVEPCRKLDLTEFHQAWASDIDFANKSITVEANQHDGVAARSGKDVKGPEFQIPYDKLVIAVGCYSQTFGVEGVKEHACFLRDATDSRTVRLKVLQKFEQAALPSTNTSQRKRLLHFAVVGGGPTGIEFAAELHDLIHEDLFKLYPQLMPHVAITIYDIAPKVLPMFDQNLAAYATNIFKREGIHIKTEHHLQGIRRQGDVLLMRIKEEPEEVAAGVVVWSTGLMQNPLVGRTVGREVEGMGKIAKNEKTGGFAVDSHLRVQVEGRDSNGKEITKPLPDVYAIGDCANIEGQALPATAQVASQQATYLGKRFNSGTSSQGPPTAPFHFRNWGTMAVERHGFFGVSFLSYVLPHNIMTTTTKPSVNYGLYLVTDSTPEILGDRSLEQVVEESLRGGVTILQYRDKHSERSIAVDTAKKLHSIARRYNVPLLINDRVDVAVEVGCEGVHIGQDDMAYEEARSLLGPGKIIGVTASSKEEALKACEAGADYLGIGTVYSTQTKKDTKSIIGPSGVRDILSALHSAGYGSVPTVCIGGINASNTAPVLASAGSPSKALDGVAVVSALISAPDPAAAARDLLSKVIIAKIPEVIRAVADKTPLSHNMTNLVVQNFAANVALCVGASPIMANYGEEAADLAKLGGALVVNMGTVTPDGLKNYLQAIKAYNEADRPIVLDPVGAGATVVRRNAVKTLLGAGHFTIIKGNEGEIQTIAGATITQRGVDSTSSLNFAQKASLVRSVALHRRNVVILTGAIDLISDGTRTLAISNGHPYLGEVTGTGCTLGTTVSSMVAAYGADPLLAAVAGTVMFGLAAELAAKRPEVRGPGTFVPVFLDELYAIRKSTANGDLMWLGTAQVKAVEVNLDDTAAN</sequence>
<comment type="caution">
    <text evidence="25">The sequence shown here is derived from an EMBL/GenBank/DDBJ whole genome shotgun (WGS) entry which is preliminary data.</text>
</comment>
<dbReference type="InterPro" id="IPR036188">
    <property type="entry name" value="FAD/NAD-bd_sf"/>
</dbReference>
<comment type="catalytic activity">
    <reaction evidence="20">
        <text>2-[(2R,5Z)-2-carboxy-4-methylthiazol-5(2H)-ylidene]ethyl phosphate + 4-amino-2-methyl-5-(diphosphooxymethyl)pyrimidine + 2 H(+) = thiamine phosphate + CO2 + diphosphate</text>
        <dbReference type="Rhea" id="RHEA:47844"/>
        <dbReference type="ChEBI" id="CHEBI:15378"/>
        <dbReference type="ChEBI" id="CHEBI:16526"/>
        <dbReference type="ChEBI" id="CHEBI:33019"/>
        <dbReference type="ChEBI" id="CHEBI:37575"/>
        <dbReference type="ChEBI" id="CHEBI:57841"/>
        <dbReference type="ChEBI" id="CHEBI:62899"/>
        <dbReference type="EC" id="2.5.1.3"/>
    </reaction>
</comment>
<comment type="catalytic activity">
    <reaction evidence="1">
        <text>5-(2-hydroxyethyl)-4-methylthiazole + ATP = 4-methyl-5-(2-phosphooxyethyl)-thiazole + ADP + H(+)</text>
        <dbReference type="Rhea" id="RHEA:24212"/>
        <dbReference type="ChEBI" id="CHEBI:15378"/>
        <dbReference type="ChEBI" id="CHEBI:17957"/>
        <dbReference type="ChEBI" id="CHEBI:30616"/>
        <dbReference type="ChEBI" id="CHEBI:58296"/>
        <dbReference type="ChEBI" id="CHEBI:456216"/>
        <dbReference type="EC" id="2.7.1.50"/>
    </reaction>
</comment>
<protein>
    <submittedName>
        <fullName evidence="25">Thiamine biosynthetic bifunctional enzyme</fullName>
    </submittedName>
</protein>
<evidence type="ECO:0000256" key="17">
    <source>
        <dbReference type="ARBA" id="ARBA00023027"/>
    </source>
</evidence>
<comment type="cofactor">
    <cofactor evidence="2">
        <name>Mg(2+)</name>
        <dbReference type="ChEBI" id="CHEBI:18420"/>
    </cofactor>
</comment>
<dbReference type="GO" id="GO:0000287">
    <property type="term" value="F:magnesium ion binding"/>
    <property type="evidence" value="ECO:0007669"/>
    <property type="project" value="InterPro"/>
</dbReference>
<evidence type="ECO:0000313" key="26">
    <source>
        <dbReference type="Proteomes" id="UP000037904"/>
    </source>
</evidence>
<dbReference type="InterPro" id="IPR023753">
    <property type="entry name" value="FAD/NAD-binding_dom"/>
</dbReference>
<dbReference type="Proteomes" id="UP000037904">
    <property type="component" value="Unassembled WGS sequence"/>
</dbReference>
<comment type="function">
    <text evidence="3">Condenses 4-methyl-5-(beta-hydroxyethyl)thiazole monophosphate (THZ-P) and 2-methyl-4-amino-5-hydroxymethyl pyrimidine pyrophosphate (HMP-PP) to form thiamine monophosphate (TMP).</text>
</comment>
<evidence type="ECO:0000256" key="18">
    <source>
        <dbReference type="ARBA" id="ARBA00047334"/>
    </source>
</evidence>
<dbReference type="SUPFAM" id="SSF51905">
    <property type="entry name" value="FAD/NAD(P)-binding domain"/>
    <property type="match status" value="1"/>
</dbReference>
<comment type="similarity">
    <text evidence="21">In the C-terminal section; belongs to the Thz kinase family.</text>
</comment>
<evidence type="ECO:0000256" key="19">
    <source>
        <dbReference type="ARBA" id="ARBA00047851"/>
    </source>
</evidence>
<dbReference type="GO" id="GO:0009228">
    <property type="term" value="P:thiamine biosynthetic process"/>
    <property type="evidence" value="ECO:0007669"/>
    <property type="project" value="UniProtKB-KW"/>
</dbReference>
<dbReference type="InterPro" id="IPR013785">
    <property type="entry name" value="Aldolase_TIM"/>
</dbReference>
<evidence type="ECO:0000256" key="10">
    <source>
        <dbReference type="ARBA" id="ARBA00022741"/>
    </source>
</evidence>
<dbReference type="NCBIfam" id="TIGR00693">
    <property type="entry name" value="thiE"/>
    <property type="match status" value="1"/>
</dbReference>
<evidence type="ECO:0000256" key="20">
    <source>
        <dbReference type="ARBA" id="ARBA00047883"/>
    </source>
</evidence>
<dbReference type="SUPFAM" id="SSF53613">
    <property type="entry name" value="Ribokinase-like"/>
    <property type="match status" value="1"/>
</dbReference>
<comment type="catalytic activity">
    <reaction evidence="18">
        <text>4-methyl-5-(2-phosphooxyethyl)-thiazole + 4-amino-2-methyl-5-(diphosphooxymethyl)pyrimidine + H(+) = thiamine phosphate + diphosphate</text>
        <dbReference type="Rhea" id="RHEA:22328"/>
        <dbReference type="ChEBI" id="CHEBI:15378"/>
        <dbReference type="ChEBI" id="CHEBI:33019"/>
        <dbReference type="ChEBI" id="CHEBI:37575"/>
        <dbReference type="ChEBI" id="CHEBI:57841"/>
        <dbReference type="ChEBI" id="CHEBI:58296"/>
        <dbReference type="EC" id="2.5.1.3"/>
    </reaction>
</comment>
<comment type="catalytic activity">
    <reaction evidence="19">
        <text>2-(2-carboxy-4-methylthiazol-5-yl)ethyl phosphate + 4-amino-2-methyl-5-(diphosphooxymethyl)pyrimidine + 2 H(+) = thiamine phosphate + CO2 + diphosphate</text>
        <dbReference type="Rhea" id="RHEA:47848"/>
        <dbReference type="ChEBI" id="CHEBI:15378"/>
        <dbReference type="ChEBI" id="CHEBI:16526"/>
        <dbReference type="ChEBI" id="CHEBI:33019"/>
        <dbReference type="ChEBI" id="CHEBI:37575"/>
        <dbReference type="ChEBI" id="CHEBI:57841"/>
        <dbReference type="ChEBI" id="CHEBI:62890"/>
        <dbReference type="EC" id="2.5.1.3"/>
    </reaction>
</comment>
<dbReference type="GO" id="GO:0005739">
    <property type="term" value="C:mitochondrion"/>
    <property type="evidence" value="ECO:0007669"/>
    <property type="project" value="TreeGrafter"/>
</dbReference>
<dbReference type="GO" id="GO:0003954">
    <property type="term" value="F:NADH dehydrogenase activity"/>
    <property type="evidence" value="ECO:0007669"/>
    <property type="project" value="InterPro"/>
</dbReference>
<dbReference type="FunFam" id="3.40.1190.20:FF:000042">
    <property type="entry name" value="Probable thiamine biosynthetic bifunctional enzyme"/>
    <property type="match status" value="1"/>
</dbReference>
<evidence type="ECO:0000256" key="3">
    <source>
        <dbReference type="ARBA" id="ARBA00003814"/>
    </source>
</evidence>
<dbReference type="HAMAP" id="MF_00228">
    <property type="entry name" value="Thz_kinase"/>
    <property type="match status" value="1"/>
</dbReference>
<evidence type="ECO:0000256" key="5">
    <source>
        <dbReference type="ARBA" id="ARBA00005165"/>
    </source>
</evidence>
<dbReference type="InterPro" id="IPR034291">
    <property type="entry name" value="TMP_synthase"/>
</dbReference>
<proteinExistence type="inferred from homology"/>
<dbReference type="InterPro" id="IPR000417">
    <property type="entry name" value="Hyethyz_kinase"/>
</dbReference>
<evidence type="ECO:0000256" key="6">
    <source>
        <dbReference type="ARBA" id="ARBA00005272"/>
    </source>
</evidence>
<keyword evidence="17" id="KW-0520">NAD</keyword>
<dbReference type="InterPro" id="IPR036206">
    <property type="entry name" value="ThiamineP_synth_sf"/>
</dbReference>
<keyword evidence="16" id="KW-0560">Oxidoreductase</keyword>
<evidence type="ECO:0000256" key="11">
    <source>
        <dbReference type="ARBA" id="ARBA00022777"/>
    </source>
</evidence>
<dbReference type="UniPathway" id="UPA00060">
    <property type="reaction ID" value="UER00139"/>
</dbReference>
<evidence type="ECO:0000256" key="21">
    <source>
        <dbReference type="ARBA" id="ARBA00061146"/>
    </source>
</evidence>
<dbReference type="HAMAP" id="MF_00097">
    <property type="entry name" value="TMP_synthase"/>
    <property type="match status" value="1"/>
</dbReference>
<dbReference type="Gene3D" id="3.50.50.100">
    <property type="match status" value="1"/>
</dbReference>
<keyword evidence="14" id="KW-0460">Magnesium</keyword>
<evidence type="ECO:0000256" key="8">
    <source>
        <dbReference type="ARBA" id="ARBA00022679"/>
    </source>
</evidence>
<comment type="pathway">
    <text evidence="5">Cofactor biosynthesis; thiamine diphosphate biosynthesis; thiamine phosphate from 4-amino-2-methyl-5-diphosphomethylpyrimidine and 4-methyl-5-(2-phosphoethyl)-thiazole: step 1/1.</text>
</comment>
<keyword evidence="13" id="KW-0067">ATP-binding</keyword>
<keyword evidence="8" id="KW-0808">Transferase</keyword>
<comment type="similarity">
    <text evidence="6">Belongs to the NADH dehydrogenase family.</text>
</comment>
<dbReference type="GO" id="GO:0004417">
    <property type="term" value="F:hydroxyethylthiazole kinase activity"/>
    <property type="evidence" value="ECO:0007669"/>
    <property type="project" value="UniProtKB-EC"/>
</dbReference>
<keyword evidence="9" id="KW-0479">Metal-binding</keyword>
<keyword evidence="15" id="KW-0784">Thiamine biosynthesis</keyword>
<feature type="domain" description="FAD/NAD(P)-binding" evidence="24">
    <location>
        <begin position="41"/>
        <end position="397"/>
    </location>
</feature>
<dbReference type="PRINTS" id="PR01099">
    <property type="entry name" value="HYETHTZKNASE"/>
</dbReference>
<evidence type="ECO:0000256" key="12">
    <source>
        <dbReference type="ARBA" id="ARBA00022827"/>
    </source>
</evidence>
<comment type="pathway">
    <text evidence="4">Cofactor biosynthesis; thiamine diphosphate biosynthesis; 4-methyl-5-(2-phosphoethyl)-thiazole from 5-(2-hydroxyethyl)-4-methylthiazole: step 1/1.</text>
</comment>
<evidence type="ECO:0000256" key="14">
    <source>
        <dbReference type="ARBA" id="ARBA00022842"/>
    </source>
</evidence>
<dbReference type="PANTHER" id="PTHR43706">
    <property type="entry name" value="NADH DEHYDROGENASE"/>
    <property type="match status" value="1"/>
</dbReference>
<evidence type="ECO:0000256" key="22">
    <source>
        <dbReference type="ARBA" id="ARBA00061283"/>
    </source>
</evidence>
<evidence type="ECO:0000256" key="4">
    <source>
        <dbReference type="ARBA" id="ARBA00004868"/>
    </source>
</evidence>
<dbReference type="NCBIfam" id="TIGR00694">
    <property type="entry name" value="thiM"/>
    <property type="match status" value="1"/>
</dbReference>
<keyword evidence="11" id="KW-0418">Kinase</keyword>
<accession>A0A0M9F443</accession>
<dbReference type="GO" id="GO:0009229">
    <property type="term" value="P:thiamine diphosphate biosynthetic process"/>
    <property type="evidence" value="ECO:0007669"/>
    <property type="project" value="UniProtKB-UniPathway"/>
</dbReference>
<keyword evidence="26" id="KW-1185">Reference proteome</keyword>
<dbReference type="PANTHER" id="PTHR43706:SF17">
    <property type="entry name" value="NADH DEHYDROGENASE (EUROFUNG)"/>
    <property type="match status" value="1"/>
</dbReference>
<evidence type="ECO:0000259" key="24">
    <source>
        <dbReference type="Pfam" id="PF07992"/>
    </source>
</evidence>
<evidence type="ECO:0000256" key="9">
    <source>
        <dbReference type="ARBA" id="ARBA00022723"/>
    </source>
</evidence>
<evidence type="ECO:0000313" key="25">
    <source>
        <dbReference type="EMBL" id="KPA45406.1"/>
    </source>
</evidence>
<dbReference type="AlphaFoldDB" id="A0A0M9F443"/>
<dbReference type="InterPro" id="IPR045024">
    <property type="entry name" value="NDH-2"/>
</dbReference>
<dbReference type="InterPro" id="IPR029056">
    <property type="entry name" value="Ribokinase-like"/>
</dbReference>
<dbReference type="SUPFAM" id="SSF51391">
    <property type="entry name" value="Thiamin phosphate synthase"/>
    <property type="match status" value="1"/>
</dbReference>
<keyword evidence="10" id="KW-0547">Nucleotide-binding</keyword>
<organism evidence="25 26">
    <name type="scientific">Fusarium langsethiae</name>
    <dbReference type="NCBI Taxonomy" id="179993"/>
    <lineage>
        <taxon>Eukaryota</taxon>
        <taxon>Fungi</taxon>
        <taxon>Dikarya</taxon>
        <taxon>Ascomycota</taxon>
        <taxon>Pezizomycotina</taxon>
        <taxon>Sordariomycetes</taxon>
        <taxon>Hypocreomycetidae</taxon>
        <taxon>Hypocreales</taxon>
        <taxon>Nectriaceae</taxon>
        <taxon>Fusarium</taxon>
    </lineage>
</organism>
<dbReference type="InterPro" id="IPR022998">
    <property type="entry name" value="ThiamineP_synth_TenI"/>
</dbReference>
<keyword evidence="12" id="KW-0274">FAD</keyword>